<feature type="domain" description="Topo IA-type catalytic" evidence="13">
    <location>
        <begin position="161"/>
        <end position="621"/>
    </location>
</feature>
<gene>
    <name evidence="14" type="ORF">GLP15_3837</name>
</gene>
<dbReference type="SMART" id="SM00437">
    <property type="entry name" value="TOP1Ac"/>
    <property type="match status" value="1"/>
</dbReference>
<dbReference type="PRINTS" id="PR00417">
    <property type="entry name" value="PRTPISMRASEI"/>
</dbReference>
<keyword evidence="9 10" id="KW-0413">Isomerase</keyword>
<dbReference type="AlphaFoldDB" id="E1F9F6"/>
<name>E1F9F6_GIAIA</name>
<dbReference type="EC" id="5.6.2.1" evidence="4 10"/>
<dbReference type="SMART" id="SM00436">
    <property type="entry name" value="TOP1Bc"/>
    <property type="match status" value="1"/>
</dbReference>
<comment type="function">
    <text evidence="10">Introduces a single-strand break via transesterification at a target site in duplex DNA. Releases the supercoiling and torsional tension of DNA introduced during the DNA replication and transcription by transiently cleaving and rejoining one strand of the DNA duplex. The scissile phosphodiester is attacked by the catalytic tyrosine of the enzyme, resulting in the formation of a DNA-(5'-phosphotyrosyl)-enzyme intermediate and the expulsion of a 3'-OH DNA strand.</text>
</comment>
<dbReference type="InterPro" id="IPR003602">
    <property type="entry name" value="Topo_IA_DNA-bd_dom"/>
</dbReference>
<evidence type="ECO:0000256" key="10">
    <source>
        <dbReference type="RuleBase" id="RU362092"/>
    </source>
</evidence>
<evidence type="ECO:0000313" key="14">
    <source>
        <dbReference type="EMBL" id="EFO60919.1"/>
    </source>
</evidence>
<dbReference type="InterPro" id="IPR000380">
    <property type="entry name" value="Topo_IA"/>
</dbReference>
<evidence type="ECO:0000256" key="6">
    <source>
        <dbReference type="ARBA" id="ARBA00022833"/>
    </source>
</evidence>
<dbReference type="Pfam" id="PF01751">
    <property type="entry name" value="Toprim"/>
    <property type="match status" value="1"/>
</dbReference>
<keyword evidence="6" id="KW-0862">Zinc</keyword>
<dbReference type="OMA" id="GKWSFAN"/>
<evidence type="ECO:0000256" key="4">
    <source>
        <dbReference type="ARBA" id="ARBA00012891"/>
    </source>
</evidence>
<dbReference type="VEuPathDB" id="GiardiaDB:GLP15_3837"/>
<proteinExistence type="inferred from homology"/>
<dbReference type="GO" id="GO:0006281">
    <property type="term" value="P:DNA repair"/>
    <property type="evidence" value="ECO:0007669"/>
    <property type="project" value="TreeGrafter"/>
</dbReference>
<dbReference type="Gene3D" id="2.70.20.10">
    <property type="entry name" value="Topoisomerase I, domain 3"/>
    <property type="match status" value="1"/>
</dbReference>
<dbReference type="SMART" id="SM00493">
    <property type="entry name" value="TOPRIM"/>
    <property type="match status" value="1"/>
</dbReference>
<dbReference type="PANTHER" id="PTHR11390">
    <property type="entry name" value="PROKARYOTIC DNA TOPOISOMERASE"/>
    <property type="match status" value="1"/>
</dbReference>
<keyword evidence="5" id="KW-0479">Metal-binding</keyword>
<keyword evidence="8 10" id="KW-0238">DNA-binding</keyword>
<dbReference type="PROSITE" id="PS50880">
    <property type="entry name" value="TOPRIM"/>
    <property type="match status" value="1"/>
</dbReference>
<evidence type="ECO:0000313" key="15">
    <source>
        <dbReference type="Proteomes" id="UP000008974"/>
    </source>
</evidence>
<dbReference type="InterPro" id="IPR013497">
    <property type="entry name" value="Topo_IA_cen"/>
</dbReference>
<dbReference type="Pfam" id="PF01131">
    <property type="entry name" value="Topoisom_bac"/>
    <property type="match status" value="1"/>
</dbReference>
<reference evidence="14 15" key="1">
    <citation type="journal article" date="2010" name="BMC Genomics">
        <title>Genome analysis and comparative genomics of a Giardia intestinalis assemblage E isolate.</title>
        <authorList>
            <person name="Jerlstrom-Hultqvist J."/>
            <person name="Franzen O."/>
            <person name="Ankarklev J."/>
            <person name="Xu F."/>
            <person name="Nohynkova E."/>
            <person name="Andersson J.O."/>
            <person name="Svard S.G."/>
            <person name="Andersson B."/>
        </authorList>
    </citation>
    <scope>NUCLEOTIDE SEQUENCE [LARGE SCALE GENOMIC DNA]</scope>
    <source>
        <strain evidence="14 15">P15</strain>
    </source>
</reference>
<feature type="region of interest" description="Disordered" evidence="11">
    <location>
        <begin position="949"/>
        <end position="973"/>
    </location>
</feature>
<accession>E1F9F6</accession>
<dbReference type="GO" id="GO:0003917">
    <property type="term" value="F:DNA topoisomerase type I (single strand cut, ATP-independent) activity"/>
    <property type="evidence" value="ECO:0007669"/>
    <property type="project" value="UniProtKB-EC"/>
</dbReference>
<organism evidence="14 15">
    <name type="scientific">Giardia intestinalis (strain P15)</name>
    <name type="common">Giardia lamblia</name>
    <dbReference type="NCBI Taxonomy" id="658858"/>
    <lineage>
        <taxon>Eukaryota</taxon>
        <taxon>Metamonada</taxon>
        <taxon>Diplomonadida</taxon>
        <taxon>Hexamitidae</taxon>
        <taxon>Giardiinae</taxon>
        <taxon>Giardia</taxon>
    </lineage>
</organism>
<keyword evidence="7 10" id="KW-0799">Topoisomerase</keyword>
<dbReference type="Proteomes" id="UP000008974">
    <property type="component" value="Unassembled WGS sequence"/>
</dbReference>
<dbReference type="Pfam" id="PF23546">
    <property type="entry name" value="Zn_ribbon_TOP3B"/>
    <property type="match status" value="1"/>
</dbReference>
<dbReference type="InterPro" id="IPR023405">
    <property type="entry name" value="Topo_IA_core_domain"/>
</dbReference>
<dbReference type="SUPFAM" id="SSF56712">
    <property type="entry name" value="Prokaryotic type I DNA topoisomerase"/>
    <property type="match status" value="1"/>
</dbReference>
<dbReference type="GO" id="GO:0046872">
    <property type="term" value="F:metal ion binding"/>
    <property type="evidence" value="ECO:0007669"/>
    <property type="project" value="UniProtKB-KW"/>
</dbReference>
<dbReference type="InterPro" id="IPR056452">
    <property type="entry name" value="Zn_ribbon_TOP3B"/>
</dbReference>
<evidence type="ECO:0000256" key="3">
    <source>
        <dbReference type="ARBA" id="ARBA00009446"/>
    </source>
</evidence>
<dbReference type="EMBL" id="ACVC01000535">
    <property type="protein sequence ID" value="EFO60919.1"/>
    <property type="molecule type" value="Genomic_DNA"/>
</dbReference>
<dbReference type="PROSITE" id="PS52039">
    <property type="entry name" value="TOPO_IA_2"/>
    <property type="match status" value="1"/>
</dbReference>
<dbReference type="GO" id="GO:0005634">
    <property type="term" value="C:nucleus"/>
    <property type="evidence" value="ECO:0007669"/>
    <property type="project" value="TreeGrafter"/>
</dbReference>
<dbReference type="PANTHER" id="PTHR11390:SF20">
    <property type="entry name" value="DNA TOPOISOMERASE 3-BETA-1"/>
    <property type="match status" value="1"/>
</dbReference>
<evidence type="ECO:0000256" key="5">
    <source>
        <dbReference type="ARBA" id="ARBA00022723"/>
    </source>
</evidence>
<dbReference type="STRING" id="658858.E1F9F6"/>
<dbReference type="InterPro" id="IPR003601">
    <property type="entry name" value="Topo_IA_2"/>
</dbReference>
<feature type="compositionally biased region" description="Basic residues" evidence="11">
    <location>
        <begin position="954"/>
        <end position="973"/>
    </location>
</feature>
<dbReference type="Gene3D" id="1.10.290.10">
    <property type="entry name" value="Topoisomerase I, domain 4"/>
    <property type="match status" value="1"/>
</dbReference>
<dbReference type="Gene3D" id="3.40.50.140">
    <property type="match status" value="1"/>
</dbReference>
<dbReference type="CDD" id="cd00186">
    <property type="entry name" value="TOP1Ac"/>
    <property type="match status" value="1"/>
</dbReference>
<dbReference type="GO" id="GO:0003677">
    <property type="term" value="F:DNA binding"/>
    <property type="evidence" value="ECO:0007669"/>
    <property type="project" value="UniProtKB-KW"/>
</dbReference>
<dbReference type="GO" id="GO:0006265">
    <property type="term" value="P:DNA topological change"/>
    <property type="evidence" value="ECO:0007669"/>
    <property type="project" value="InterPro"/>
</dbReference>
<dbReference type="InterPro" id="IPR013825">
    <property type="entry name" value="Topo_IA_cen_sub2"/>
</dbReference>
<evidence type="ECO:0000256" key="7">
    <source>
        <dbReference type="ARBA" id="ARBA00023029"/>
    </source>
</evidence>
<evidence type="ECO:0000256" key="1">
    <source>
        <dbReference type="ARBA" id="ARBA00000213"/>
    </source>
</evidence>
<feature type="domain" description="Toprim" evidence="12">
    <location>
        <begin position="1"/>
        <end position="145"/>
    </location>
</feature>
<evidence type="ECO:0000259" key="13">
    <source>
        <dbReference type="PROSITE" id="PS52039"/>
    </source>
</evidence>
<dbReference type="Gene3D" id="1.10.460.10">
    <property type="entry name" value="Topoisomerase I, domain 2"/>
    <property type="match status" value="1"/>
</dbReference>
<dbReference type="InterPro" id="IPR034144">
    <property type="entry name" value="TOPRIM_TopoIII"/>
</dbReference>
<dbReference type="InterPro" id="IPR013826">
    <property type="entry name" value="Topo_IA_cen_sub3"/>
</dbReference>
<comment type="caution">
    <text evidence="14">The sequence shown here is derived from an EMBL/GenBank/DDBJ whole genome shotgun (WGS) entry which is preliminary data.</text>
</comment>
<dbReference type="InterPro" id="IPR013824">
    <property type="entry name" value="Topo_IA_cen_sub1"/>
</dbReference>
<evidence type="ECO:0000256" key="8">
    <source>
        <dbReference type="ARBA" id="ARBA00023125"/>
    </source>
</evidence>
<dbReference type="GO" id="GO:0006310">
    <property type="term" value="P:DNA recombination"/>
    <property type="evidence" value="ECO:0007669"/>
    <property type="project" value="TreeGrafter"/>
</dbReference>
<comment type="similarity">
    <text evidence="3 10">Belongs to the type IA topoisomerase family.</text>
</comment>
<evidence type="ECO:0000256" key="2">
    <source>
        <dbReference type="ARBA" id="ARBA00001946"/>
    </source>
</evidence>
<comment type="cofactor">
    <cofactor evidence="2">
        <name>Mg(2+)</name>
        <dbReference type="ChEBI" id="CHEBI:18420"/>
    </cofactor>
</comment>
<comment type="catalytic activity">
    <reaction evidence="1 10">
        <text>ATP-independent breakage of single-stranded DNA, followed by passage and rejoining.</text>
        <dbReference type="EC" id="5.6.2.1"/>
    </reaction>
</comment>
<dbReference type="CDD" id="cd03362">
    <property type="entry name" value="TOPRIM_TopoIA_TopoIII"/>
    <property type="match status" value="1"/>
</dbReference>
<evidence type="ECO:0000259" key="12">
    <source>
        <dbReference type="PROSITE" id="PS50880"/>
    </source>
</evidence>
<evidence type="ECO:0000256" key="11">
    <source>
        <dbReference type="SAM" id="MobiDB-lite"/>
    </source>
</evidence>
<dbReference type="InterPro" id="IPR006171">
    <property type="entry name" value="TOPRIM_dom"/>
</dbReference>
<evidence type="ECO:0000256" key="9">
    <source>
        <dbReference type="ARBA" id="ARBA00023235"/>
    </source>
</evidence>
<protein>
    <recommendedName>
        <fullName evidence="4 10">DNA topoisomerase</fullName>
        <ecNumber evidence="4 10">5.6.2.1</ecNumber>
    </recommendedName>
</protein>
<dbReference type="FunFam" id="1.10.290.10:FF:000003">
    <property type="entry name" value="DNA topoisomerase"/>
    <property type="match status" value="1"/>
</dbReference>
<dbReference type="OrthoDB" id="430051at2759"/>
<sequence length="973" mass="107587">MILLIAEKPSIAEMISRNYGEGAKKLDSMSFPTYTFVQSFEGSKETFMCTSVAGHVFEIDFDAEFNGSSVPQERLFERGHVHYSFTDSGSTVAKHLKSIGGKATQLILCLDNDREGENICFEVLKVLKPTLRSNCRIRRARFSAVTKAEIHNAFCNLDKPDQNLSDAVEARQELDLKIGVAFTRFQTAHLHAQFADLQSSVISYGPCQTPTLSFCVSRHDEIQRFRPKQIFSLDVCALIGDQLCPLRWQGVPSESREVIEEKRARLLEKSATKCLKVLSFKSSKSTLPRPLPMNTVALLKAASTVLGLSPNSAMALAERLYIAGYISYPRTESTTYPSGYNLREIVLALKESSSTRISQSAQNLLPSSKKSVDENVRYTNPRKGTDQGDHPPIMPTGLIPHGVSGDELSLYNLITKHFLATVSPDAVYGHSSLTLQSVDVPSETFLFSVTEVIDQGWKALYSTTEFTSMQDNDLSDDLADENLLLDKETLQAISATGATLTIASAAIKAGMTRPPAYLSESDLLGLMEKHGIGTDASMATHIGNIVTRAYVELRVTGRRRCLVPTSMGISLIHGYQLIDGDLSSPQLRASIERDVTRIAEGKIKKDVLVNQVLSKFLTKFLNFKQNISKLEALLNAKFTSIKKAGRPFILCGECHRYTDLIEQYPPRVYCVTCDKLYTIPMRGKLIEIPSRKCPYDGWPLILHVAEATQRRTFFCLHCYTFGLSKEEALMQLQTAAADGNIDIEQTKTITCGMCLNSLCQMSLPRTQVGACWHCNADGRVMLSVSRDGPDSNLKATNDTSVVACSPAVHEQTPEKAVESLSASAQSRKISITIKPQAKISLSIPQANKSSENAPVVSVPKKVSNLAELVGGYLYLDAGTARRFPGVYCNRCNFQITFQECKLSLSSDFCVCGRTKLRATDFSDKKSTNSEVYGCVHCDDELFQTVAEYKDSSGHHPRRTAQPKRHGPKGRRHR</sequence>